<sequence>MQFEPLTDLRDPAVVIAFSGWNDAANAASDLAERLIDGLPGDEMQPIDDENFFDFQATRPVLKREADGPWIQWPGIRLRRVRHPERDIVVVLGPEPNLRWRSFCQLMVERLSELEPTLVVAVGAMLSDTPHSRPFPLGLYAASEQLQDRLGFETSDYSGPTGIVGVLTQALAQAGLPTASLWVSVPHYVANPPNPKAQLQLMERLETVLGVTLDRGDLHQQAEQWVTAVDELAGQDPDIEHYIEQLEEARDQEVVEENSGDRIAAEFERYLRGRNDR</sequence>
<dbReference type="STRING" id="686624.SAMN04488242_2546"/>
<dbReference type="RefSeq" id="WP_093252866.1">
    <property type="nucleotide sequence ID" value="NZ_FNGP01000005.1"/>
</dbReference>
<dbReference type="PIRSF" id="PIRSF028754">
    <property type="entry name" value="UCP028754"/>
    <property type="match status" value="1"/>
</dbReference>
<dbReference type="InterPro" id="IPR038389">
    <property type="entry name" value="PSMG2_sf"/>
</dbReference>
<dbReference type="InterPro" id="IPR008492">
    <property type="entry name" value="Rv2714-like"/>
</dbReference>
<accession>A0A1G9MCM6</accession>
<evidence type="ECO:0000313" key="1">
    <source>
        <dbReference type="EMBL" id="SDL71949.1"/>
    </source>
</evidence>
<organism evidence="1 2">
    <name type="scientific">Tessaracoccus oleiagri</name>
    <dbReference type="NCBI Taxonomy" id="686624"/>
    <lineage>
        <taxon>Bacteria</taxon>
        <taxon>Bacillati</taxon>
        <taxon>Actinomycetota</taxon>
        <taxon>Actinomycetes</taxon>
        <taxon>Propionibacteriales</taxon>
        <taxon>Propionibacteriaceae</taxon>
        <taxon>Tessaracoccus</taxon>
    </lineage>
</organism>
<dbReference type="OrthoDB" id="150941at2"/>
<reference evidence="1 2" key="1">
    <citation type="submission" date="2016-10" db="EMBL/GenBank/DDBJ databases">
        <authorList>
            <person name="de Groot N.N."/>
        </authorList>
    </citation>
    <scope>NUCLEOTIDE SEQUENCE [LARGE SCALE GENOMIC DNA]</scope>
    <source>
        <strain evidence="1 2">CGMCC 1.9159</strain>
    </source>
</reference>
<dbReference type="EMBL" id="FNGP01000005">
    <property type="protein sequence ID" value="SDL71949.1"/>
    <property type="molecule type" value="Genomic_DNA"/>
</dbReference>
<keyword evidence="2" id="KW-1185">Reference proteome</keyword>
<dbReference type="InterPro" id="IPR019151">
    <property type="entry name" value="Proteasome_assmbl_chaperone_2"/>
</dbReference>
<keyword evidence="1" id="KW-0436">Ligase</keyword>
<dbReference type="AlphaFoldDB" id="A0A1G9MCM6"/>
<evidence type="ECO:0000313" key="2">
    <source>
        <dbReference type="Proteomes" id="UP000199475"/>
    </source>
</evidence>
<dbReference type="Gene3D" id="3.40.50.10900">
    <property type="entry name" value="PAC-like subunit"/>
    <property type="match status" value="1"/>
</dbReference>
<dbReference type="Proteomes" id="UP000199475">
    <property type="component" value="Unassembled WGS sequence"/>
</dbReference>
<proteinExistence type="predicted"/>
<dbReference type="Pfam" id="PF09754">
    <property type="entry name" value="PAC2"/>
    <property type="match status" value="1"/>
</dbReference>
<name>A0A1G9MCM6_9ACTN</name>
<dbReference type="GO" id="GO:0016874">
    <property type="term" value="F:ligase activity"/>
    <property type="evidence" value="ECO:0007669"/>
    <property type="project" value="UniProtKB-KW"/>
</dbReference>
<gene>
    <name evidence="1" type="ORF">SAMN04488242_2546</name>
</gene>
<dbReference type="SUPFAM" id="SSF159659">
    <property type="entry name" value="Cgl1923-like"/>
    <property type="match status" value="1"/>
</dbReference>
<protein>
    <submittedName>
        <fullName evidence="1">Predicted ATP-dependent carboligase, ATP-grasp superfamily</fullName>
    </submittedName>
</protein>